<gene>
    <name evidence="2" type="ORF">PROFUN_11519</name>
</gene>
<feature type="transmembrane region" description="Helical" evidence="1">
    <location>
        <begin position="120"/>
        <end position="144"/>
    </location>
</feature>
<proteinExistence type="predicted"/>
<name>A0A2P6NA14_9EUKA</name>
<dbReference type="EMBL" id="MDYQ01000138">
    <property type="protein sequence ID" value="PRP80779.1"/>
    <property type="molecule type" value="Genomic_DNA"/>
</dbReference>
<evidence type="ECO:0000313" key="3">
    <source>
        <dbReference type="Proteomes" id="UP000241769"/>
    </source>
</evidence>
<sequence length="145" mass="15953">MLVTSTKISSPRSLLVWVYVGHGRLDNRTLYLGNARHAPTSDAVLNSAESSLREMASTTQERIISINNTAPARSTALIAVHLVEDIQPGEMNEWLEQVTTDLYSHGSIQVKAVEKECSTIAILSVPVFVLLPLLPYVTLIGILWK</sequence>
<organism evidence="2 3">
    <name type="scientific">Planoprotostelium fungivorum</name>
    <dbReference type="NCBI Taxonomy" id="1890364"/>
    <lineage>
        <taxon>Eukaryota</taxon>
        <taxon>Amoebozoa</taxon>
        <taxon>Evosea</taxon>
        <taxon>Variosea</taxon>
        <taxon>Cavosteliida</taxon>
        <taxon>Cavosteliaceae</taxon>
        <taxon>Planoprotostelium</taxon>
    </lineage>
</organism>
<accession>A0A2P6NA14</accession>
<evidence type="ECO:0000313" key="2">
    <source>
        <dbReference type="EMBL" id="PRP80779.1"/>
    </source>
</evidence>
<protein>
    <submittedName>
        <fullName evidence="2">Uncharacterized protein</fullName>
    </submittedName>
</protein>
<keyword evidence="1" id="KW-0472">Membrane</keyword>
<comment type="caution">
    <text evidence="2">The sequence shown here is derived from an EMBL/GenBank/DDBJ whole genome shotgun (WGS) entry which is preliminary data.</text>
</comment>
<evidence type="ECO:0000256" key="1">
    <source>
        <dbReference type="SAM" id="Phobius"/>
    </source>
</evidence>
<dbReference type="InParanoid" id="A0A2P6NA14"/>
<dbReference type="Proteomes" id="UP000241769">
    <property type="component" value="Unassembled WGS sequence"/>
</dbReference>
<keyword evidence="3" id="KW-1185">Reference proteome</keyword>
<keyword evidence="1" id="KW-1133">Transmembrane helix</keyword>
<dbReference type="AlphaFoldDB" id="A0A2P6NA14"/>
<reference evidence="2 3" key="1">
    <citation type="journal article" date="2018" name="Genome Biol. Evol.">
        <title>Multiple Roots of Fruiting Body Formation in Amoebozoa.</title>
        <authorList>
            <person name="Hillmann F."/>
            <person name="Forbes G."/>
            <person name="Novohradska S."/>
            <person name="Ferling I."/>
            <person name="Riege K."/>
            <person name="Groth M."/>
            <person name="Westermann M."/>
            <person name="Marz M."/>
            <person name="Spaller T."/>
            <person name="Winckler T."/>
            <person name="Schaap P."/>
            <person name="Glockner G."/>
        </authorList>
    </citation>
    <scope>NUCLEOTIDE SEQUENCE [LARGE SCALE GENOMIC DNA]</scope>
    <source>
        <strain evidence="2 3">Jena</strain>
    </source>
</reference>
<keyword evidence="1" id="KW-0812">Transmembrane</keyword>